<evidence type="ECO:0000313" key="2">
    <source>
        <dbReference type="EMBL" id="KLO09137.1"/>
    </source>
</evidence>
<dbReference type="Proteomes" id="UP000053477">
    <property type="component" value="Unassembled WGS sequence"/>
</dbReference>
<feature type="region of interest" description="Disordered" evidence="1">
    <location>
        <begin position="124"/>
        <end position="146"/>
    </location>
</feature>
<proteinExistence type="predicted"/>
<organism evidence="2 3">
    <name type="scientific">Schizopora paradoxa</name>
    <dbReference type="NCBI Taxonomy" id="27342"/>
    <lineage>
        <taxon>Eukaryota</taxon>
        <taxon>Fungi</taxon>
        <taxon>Dikarya</taxon>
        <taxon>Basidiomycota</taxon>
        <taxon>Agaricomycotina</taxon>
        <taxon>Agaricomycetes</taxon>
        <taxon>Hymenochaetales</taxon>
        <taxon>Schizoporaceae</taxon>
        <taxon>Schizopora</taxon>
    </lineage>
</organism>
<feature type="compositionally biased region" description="Basic and acidic residues" evidence="1">
    <location>
        <begin position="279"/>
        <end position="306"/>
    </location>
</feature>
<feature type="compositionally biased region" description="Basic residues" evidence="1">
    <location>
        <begin position="439"/>
        <end position="448"/>
    </location>
</feature>
<protein>
    <submittedName>
        <fullName evidence="2">Uncharacterized protein</fullName>
    </submittedName>
</protein>
<sequence>MERISTDHFYGKTSSFDLNAERQIATSTPRPGSARPFAQTGVVAQQSPRSPLYASNDAFRHPGGLWQGHYPSYQEGFIYGQGVTAQNNAESLIHQRHEVHAPPTVRTPLGDARGGLNVQYTTLHPSSPYQLAPSQTSQTTHSSTRPVYTLAPPQTLRQDTSLAAAACKQDTPPAAVACEQENPTDGELQEPGKISKSDLFYFTQNVNSLKVISCPRKEKAVKWELIRERMASRGVKRTVGTFQTMLKDLYKYHTKGNPSKWMKEVMMKDSTQAQFGAELDKIQHDKDSVKNKSEEAKEKELKKAEQDAVGGSAIRDASVRTMVTRKKLEEDHEENSGRNSAAVEEDTSAHQLVSKVEVPTAGQLLASVKQERSLSPTLTFDNNGVIDLTEINNSSSPDTGNSSFQSGGAADDEQSTSDDNKENKPLVHGTPVAPLSASHNKKLSRKRKAEAIEIEDDSDDDEADNSERRKKARKQRRVKARESQAEFDWKGMFEKESEQMADFQEVVTGLIREGNGFARDAIELQREAQRDSAAYQDRFLNLFEKMINSN</sequence>
<keyword evidence="3" id="KW-1185">Reference proteome</keyword>
<accession>A0A0H2RC95</accession>
<dbReference type="EMBL" id="KQ086065">
    <property type="protein sequence ID" value="KLO09137.1"/>
    <property type="molecule type" value="Genomic_DNA"/>
</dbReference>
<gene>
    <name evidence="2" type="ORF">SCHPADRAFT_1000452</name>
</gene>
<feature type="compositionally biased region" description="Basic and acidic residues" evidence="1">
    <location>
        <begin position="326"/>
        <end position="336"/>
    </location>
</feature>
<feature type="compositionally biased region" description="Low complexity" evidence="1">
    <location>
        <begin position="134"/>
        <end position="144"/>
    </location>
</feature>
<evidence type="ECO:0000256" key="1">
    <source>
        <dbReference type="SAM" id="MobiDB-lite"/>
    </source>
</evidence>
<name>A0A0H2RC95_9AGAM</name>
<feature type="region of interest" description="Disordered" evidence="1">
    <location>
        <begin position="389"/>
        <end position="484"/>
    </location>
</feature>
<feature type="compositionally biased region" description="Basic residues" evidence="1">
    <location>
        <begin position="468"/>
        <end position="479"/>
    </location>
</feature>
<dbReference type="InParanoid" id="A0A0H2RC95"/>
<feature type="compositionally biased region" description="Polar residues" evidence="1">
    <location>
        <begin position="390"/>
        <end position="406"/>
    </location>
</feature>
<reference evidence="2 3" key="1">
    <citation type="submission" date="2015-04" db="EMBL/GenBank/DDBJ databases">
        <title>Complete genome sequence of Schizopora paradoxa KUC8140, a cosmopolitan wood degrader in East Asia.</title>
        <authorList>
            <consortium name="DOE Joint Genome Institute"/>
            <person name="Min B."/>
            <person name="Park H."/>
            <person name="Jang Y."/>
            <person name="Kim J.-J."/>
            <person name="Kim K.H."/>
            <person name="Pangilinan J."/>
            <person name="Lipzen A."/>
            <person name="Riley R."/>
            <person name="Grigoriev I.V."/>
            <person name="Spatafora J.W."/>
            <person name="Choi I.-G."/>
        </authorList>
    </citation>
    <scope>NUCLEOTIDE SEQUENCE [LARGE SCALE GENOMIC DNA]</scope>
    <source>
        <strain evidence="2 3">KUC8140</strain>
    </source>
</reference>
<evidence type="ECO:0000313" key="3">
    <source>
        <dbReference type="Proteomes" id="UP000053477"/>
    </source>
</evidence>
<feature type="compositionally biased region" description="Acidic residues" evidence="1">
    <location>
        <begin position="452"/>
        <end position="464"/>
    </location>
</feature>
<dbReference type="AlphaFoldDB" id="A0A0H2RC95"/>
<feature type="region of interest" description="Disordered" evidence="1">
    <location>
        <begin position="279"/>
        <end position="351"/>
    </location>
</feature>
<feature type="compositionally biased region" description="Polar residues" evidence="1">
    <location>
        <begin position="124"/>
        <end position="133"/>
    </location>
</feature>